<feature type="compositionally biased region" description="Basic and acidic residues" evidence="1">
    <location>
        <begin position="489"/>
        <end position="511"/>
    </location>
</feature>
<dbReference type="GO" id="GO:0005829">
    <property type="term" value="C:cytosol"/>
    <property type="evidence" value="ECO:0007669"/>
    <property type="project" value="TreeGrafter"/>
</dbReference>
<dbReference type="Gene3D" id="3.80.10.10">
    <property type="entry name" value="Ribonuclease Inhibitor"/>
    <property type="match status" value="1"/>
</dbReference>
<feature type="compositionally biased region" description="Polar residues" evidence="1">
    <location>
        <begin position="268"/>
        <end position="281"/>
    </location>
</feature>
<feature type="compositionally biased region" description="Polar residues" evidence="1">
    <location>
        <begin position="1207"/>
        <end position="1227"/>
    </location>
</feature>
<feature type="region of interest" description="Disordered" evidence="1">
    <location>
        <begin position="152"/>
        <end position="379"/>
    </location>
</feature>
<dbReference type="InterPro" id="IPR027038">
    <property type="entry name" value="RanGap"/>
</dbReference>
<feature type="region of interest" description="Disordered" evidence="1">
    <location>
        <begin position="1191"/>
        <end position="1256"/>
    </location>
</feature>
<feature type="compositionally biased region" description="Basic and acidic residues" evidence="1">
    <location>
        <begin position="1298"/>
        <end position="1311"/>
    </location>
</feature>
<proteinExistence type="predicted"/>
<dbReference type="SUPFAM" id="SSF52047">
    <property type="entry name" value="RNI-like"/>
    <property type="match status" value="1"/>
</dbReference>
<evidence type="ECO:0000313" key="3">
    <source>
        <dbReference type="Proteomes" id="UP001271007"/>
    </source>
</evidence>
<organism evidence="2 3">
    <name type="scientific">Extremus antarcticus</name>
    <dbReference type="NCBI Taxonomy" id="702011"/>
    <lineage>
        <taxon>Eukaryota</taxon>
        <taxon>Fungi</taxon>
        <taxon>Dikarya</taxon>
        <taxon>Ascomycota</taxon>
        <taxon>Pezizomycotina</taxon>
        <taxon>Dothideomycetes</taxon>
        <taxon>Dothideomycetidae</taxon>
        <taxon>Mycosphaerellales</taxon>
        <taxon>Extremaceae</taxon>
        <taxon>Extremus</taxon>
    </lineage>
</organism>
<dbReference type="EMBL" id="JAWDJX010000021">
    <property type="protein sequence ID" value="KAK3052406.1"/>
    <property type="molecule type" value="Genomic_DNA"/>
</dbReference>
<dbReference type="GO" id="GO:0005096">
    <property type="term" value="F:GTPase activator activity"/>
    <property type="evidence" value="ECO:0007669"/>
    <property type="project" value="InterPro"/>
</dbReference>
<dbReference type="PANTHER" id="PTHR24113:SF15">
    <property type="entry name" value="NACHT DOMAIN-CONTAINING PROTEIN"/>
    <property type="match status" value="1"/>
</dbReference>
<gene>
    <name evidence="2" type="primary">MHP1</name>
    <name evidence="2" type="ORF">LTR09_006616</name>
</gene>
<feature type="compositionally biased region" description="Low complexity" evidence="1">
    <location>
        <begin position="339"/>
        <end position="355"/>
    </location>
</feature>
<sequence length="1380" mass="150596">MDFVMAATPPRNDSAVPQQHIPPGNNNARKRKPVPSRIETFSNTLRPYEQGQAFPQSTAASPTPPQGPPSRAPPPPPPAAQTGAPVHVESDQAILLNTASAARWRRREKYPIDSRKSELGELRGRSNSELVLQVKVMEEVHGVDVSWLHHPNKEHHQHSLHKHSQSSPDVRRDAKPPQSASDADRSGEPRKQHQNNNSELNKLPSPPNVTPPTPVQPVKDSTNAVPSTPTPLPPRDTNKALPKRPGLLARNSSERVSQDGSGGKKRSSWMNSLSSKFSAQGTPERPGPPPGQLSRQVSNQSYNSNGLVQTPSQNSAATTPGSEAVEESEPYTPAKPKESSSSFFSSISRRLSSASQAGNIPKVGGTGGVCPRKVLNVDPNRERCLVPEMDPARLRRVSFCVDVEIAGGPRYMDDEDEGEEEKKLRKKEFKMKERAEGEALKRPEALVEEKDEEGEPRLEAKSKGKPTPGKDQAGKGEVDAENGTIGTTPEERDSAARKREKKQKSEAERKDRKEKRRKRAEENGQIPIELPMDGEGGEGASPPNASSTSLPRTPQQPQPNAGKQDRPTTDPARIYRRCCQLRESPILKRITEQLSRPNTTLPAEPGVVQLLDLTGSRLQLADVISLGDWLAVVPVKHIKLEDADLSDEGVRCILAGLLAAKKPEPTKRKSLTPRHREGVPVPHFHERAGVVEKVTLKNNPRLSRVGWKHISLFLYMCRSLKTIDVSMNFFPDTLPPSAHVTPMKSPSNGPHGNIQDLDAAEALFKCLSERLGGKRLEELIMSECGLTAPQIRKVVDGAIMAGVSRLGLAGNGIDDTGLEHVLRYLRSGVCQAMDIGGNDLRGKLDLVASALNISTDHKCWGLSLAGCNLDSASLKPLFAALVKLPNFRFIDLSHNRDLCGADNGLITLLRRYIGQMKDLKRVHLADVGMSPKQAIALADVLPEGERLAHLSLLNNEKLTALANAKTEEEQEEACALYASLMASVRVSQTLICIDIDVPAPDNSEVVKALAKQIVAYSLRNMEQFAIAEATGSAPSTTNATTALAGPHGGEKAVREISFPDVLLHLVGHVEGSTENHDRDPPAPDEDYIIGGAGVVKALQYVLGEKETDGRRTSTPSGTMTPRDRPGSSAGLVDQGKAKKMSKNLLGSARQLRARLQPALAKEATGGDDLAYRRLLTLDQTLQSMITRFEEEYPETRLAPKQPGNGGPSETSSLTDQSSNALVNITSRTTDPLEDDEDLDDPAPGDGVRPTVSRHNSDVSLASRALSLEEGRLHRIGQQLRREVIDSPRSTEGGADWAPWRRPEQSEQESERLRKFGERIEGISGVELKSVVDAEGWDGLLKKVGGTYEDLRVLQEQDPEAWEQFKLAQERAREHMTASRR</sequence>
<dbReference type="GO" id="GO:0005634">
    <property type="term" value="C:nucleus"/>
    <property type="evidence" value="ECO:0007669"/>
    <property type="project" value="TreeGrafter"/>
</dbReference>
<name>A0AAJ0DLC9_9PEZI</name>
<feature type="compositionally biased region" description="Basic and acidic residues" evidence="1">
    <location>
        <begin position="430"/>
        <end position="448"/>
    </location>
</feature>
<feature type="region of interest" description="Disordered" evidence="1">
    <location>
        <begin position="1285"/>
        <end position="1311"/>
    </location>
</feature>
<keyword evidence="3" id="KW-1185">Reference proteome</keyword>
<dbReference type="GO" id="GO:0006913">
    <property type="term" value="P:nucleocytoplasmic transport"/>
    <property type="evidence" value="ECO:0007669"/>
    <property type="project" value="TreeGrafter"/>
</dbReference>
<feature type="region of interest" description="Disordered" evidence="1">
    <location>
        <begin position="1"/>
        <end position="127"/>
    </location>
</feature>
<reference evidence="2" key="1">
    <citation type="submission" date="2023-04" db="EMBL/GenBank/DDBJ databases">
        <title>Black Yeasts Isolated from many extreme environments.</title>
        <authorList>
            <person name="Coleine C."/>
            <person name="Stajich J.E."/>
            <person name="Selbmann L."/>
        </authorList>
    </citation>
    <scope>NUCLEOTIDE SEQUENCE</scope>
    <source>
        <strain evidence="2">CCFEE 5312</strain>
    </source>
</reference>
<dbReference type="GO" id="GO:0031267">
    <property type="term" value="F:small GTPase binding"/>
    <property type="evidence" value="ECO:0007669"/>
    <property type="project" value="TreeGrafter"/>
</dbReference>
<dbReference type="GO" id="GO:0048471">
    <property type="term" value="C:perinuclear region of cytoplasm"/>
    <property type="evidence" value="ECO:0007669"/>
    <property type="project" value="TreeGrafter"/>
</dbReference>
<dbReference type="InterPro" id="IPR032675">
    <property type="entry name" value="LRR_dom_sf"/>
</dbReference>
<dbReference type="Proteomes" id="UP001271007">
    <property type="component" value="Unassembled WGS sequence"/>
</dbReference>
<feature type="compositionally biased region" description="Acidic residues" evidence="1">
    <location>
        <begin position="1231"/>
        <end position="1242"/>
    </location>
</feature>
<evidence type="ECO:0000313" key="2">
    <source>
        <dbReference type="EMBL" id="KAK3052406.1"/>
    </source>
</evidence>
<feature type="compositionally biased region" description="Basic residues" evidence="1">
    <location>
        <begin position="152"/>
        <end position="164"/>
    </location>
</feature>
<accession>A0AAJ0DLC9</accession>
<comment type="caution">
    <text evidence="2">The sequence shown here is derived from an EMBL/GenBank/DDBJ whole genome shotgun (WGS) entry which is preliminary data.</text>
</comment>
<evidence type="ECO:0000256" key="1">
    <source>
        <dbReference type="SAM" id="MobiDB-lite"/>
    </source>
</evidence>
<feature type="region of interest" description="Disordered" evidence="1">
    <location>
        <begin position="1104"/>
        <end position="1137"/>
    </location>
</feature>
<feature type="compositionally biased region" description="Polar residues" evidence="1">
    <location>
        <begin position="543"/>
        <end position="561"/>
    </location>
</feature>
<feature type="compositionally biased region" description="Pro residues" evidence="1">
    <location>
        <begin position="204"/>
        <end position="215"/>
    </location>
</feature>
<feature type="compositionally biased region" description="Polar residues" evidence="1">
    <location>
        <begin position="293"/>
        <end position="321"/>
    </location>
</feature>
<protein>
    <submittedName>
        <fullName evidence="2">Microtubules assembly and stabilization protein</fullName>
    </submittedName>
</protein>
<feature type="region of interest" description="Disordered" evidence="1">
    <location>
        <begin position="406"/>
        <end position="571"/>
    </location>
</feature>
<feature type="compositionally biased region" description="Pro residues" evidence="1">
    <location>
        <begin position="62"/>
        <end position="79"/>
    </location>
</feature>
<dbReference type="PANTHER" id="PTHR24113">
    <property type="entry name" value="RAN GTPASE-ACTIVATING PROTEIN 1"/>
    <property type="match status" value="1"/>
</dbReference>
<feature type="compositionally biased region" description="Basic and acidic residues" evidence="1">
    <location>
        <begin position="182"/>
        <end position="191"/>
    </location>
</feature>
<feature type="compositionally biased region" description="Basic and acidic residues" evidence="1">
    <location>
        <begin position="109"/>
        <end position="126"/>
    </location>
</feature>